<keyword evidence="1" id="KW-0547">Nucleotide-binding</keyword>
<dbReference type="PROSITE" id="PS00211">
    <property type="entry name" value="ABC_TRANSPORTER_1"/>
    <property type="match status" value="1"/>
</dbReference>
<evidence type="ECO:0000259" key="4">
    <source>
        <dbReference type="PROSITE" id="PS50893"/>
    </source>
</evidence>
<dbReference type="InterPro" id="IPR003439">
    <property type="entry name" value="ABC_transporter-like_ATP-bd"/>
</dbReference>
<dbReference type="PANTHER" id="PTHR42855:SF1">
    <property type="entry name" value="ABC TRANSPORTER DOMAIN-CONTAINING PROTEIN"/>
    <property type="match status" value="1"/>
</dbReference>
<dbReference type="InterPro" id="IPR027417">
    <property type="entry name" value="P-loop_NTPase"/>
</dbReference>
<feature type="compositionally biased region" description="Basic residues" evidence="3">
    <location>
        <begin position="254"/>
        <end position="271"/>
    </location>
</feature>
<dbReference type="Pfam" id="PF00005">
    <property type="entry name" value="ABC_tran"/>
    <property type="match status" value="1"/>
</dbReference>
<keyword evidence="6" id="KW-1185">Reference proteome</keyword>
<dbReference type="Proteomes" id="UP001157125">
    <property type="component" value="Unassembled WGS sequence"/>
</dbReference>
<dbReference type="EMBL" id="BSUN01000001">
    <property type="protein sequence ID" value="GMA36308.1"/>
    <property type="molecule type" value="Genomic_DNA"/>
</dbReference>
<organism evidence="5 6">
    <name type="scientific">Demequina litorisediminis</name>
    <dbReference type="NCBI Taxonomy" id="1849022"/>
    <lineage>
        <taxon>Bacteria</taxon>
        <taxon>Bacillati</taxon>
        <taxon>Actinomycetota</taxon>
        <taxon>Actinomycetes</taxon>
        <taxon>Micrococcales</taxon>
        <taxon>Demequinaceae</taxon>
        <taxon>Demequina</taxon>
    </lineage>
</organism>
<dbReference type="SMART" id="SM00382">
    <property type="entry name" value="AAA"/>
    <property type="match status" value="1"/>
</dbReference>
<dbReference type="CDD" id="cd03221">
    <property type="entry name" value="ABCF_EF-3"/>
    <property type="match status" value="1"/>
</dbReference>
<accession>A0ABQ6IEK1</accession>
<dbReference type="InterPro" id="IPR051309">
    <property type="entry name" value="ABCF_ATPase"/>
</dbReference>
<evidence type="ECO:0000256" key="2">
    <source>
        <dbReference type="ARBA" id="ARBA00022840"/>
    </source>
</evidence>
<dbReference type="Gene3D" id="3.40.50.300">
    <property type="entry name" value="P-loop containing nucleotide triphosphate hydrolases"/>
    <property type="match status" value="1"/>
</dbReference>
<evidence type="ECO:0000256" key="3">
    <source>
        <dbReference type="SAM" id="MobiDB-lite"/>
    </source>
</evidence>
<keyword evidence="2" id="KW-0067">ATP-binding</keyword>
<dbReference type="PROSITE" id="PS50893">
    <property type="entry name" value="ABC_TRANSPORTER_2"/>
    <property type="match status" value="1"/>
</dbReference>
<evidence type="ECO:0000256" key="1">
    <source>
        <dbReference type="ARBA" id="ARBA00022741"/>
    </source>
</evidence>
<proteinExistence type="predicted"/>
<evidence type="ECO:0000313" key="6">
    <source>
        <dbReference type="Proteomes" id="UP001157125"/>
    </source>
</evidence>
<protein>
    <recommendedName>
        <fullName evidence="4">ABC transporter domain-containing protein</fullName>
    </recommendedName>
</protein>
<feature type="domain" description="ABC transporter" evidence="4">
    <location>
        <begin position="5"/>
        <end position="223"/>
    </location>
</feature>
<reference evidence="6" key="1">
    <citation type="journal article" date="2019" name="Int. J. Syst. Evol. Microbiol.">
        <title>The Global Catalogue of Microorganisms (GCM) 10K type strain sequencing project: providing services to taxonomists for standard genome sequencing and annotation.</title>
        <authorList>
            <consortium name="The Broad Institute Genomics Platform"/>
            <consortium name="The Broad Institute Genome Sequencing Center for Infectious Disease"/>
            <person name="Wu L."/>
            <person name="Ma J."/>
        </authorList>
    </citation>
    <scope>NUCLEOTIDE SEQUENCE [LARGE SCALE GENOMIC DNA]</scope>
    <source>
        <strain evidence="6">NBRC 112299</strain>
    </source>
</reference>
<dbReference type="SUPFAM" id="SSF52540">
    <property type="entry name" value="P-loop containing nucleoside triphosphate hydrolases"/>
    <property type="match status" value="1"/>
</dbReference>
<gene>
    <name evidence="5" type="ORF">GCM10025876_25120</name>
</gene>
<feature type="compositionally biased region" description="Polar residues" evidence="3">
    <location>
        <begin position="308"/>
        <end position="317"/>
    </location>
</feature>
<dbReference type="InterPro" id="IPR003593">
    <property type="entry name" value="AAA+_ATPase"/>
</dbReference>
<feature type="region of interest" description="Disordered" evidence="3">
    <location>
        <begin position="293"/>
        <end position="348"/>
    </location>
</feature>
<name>A0ABQ6IEK1_9MICO</name>
<dbReference type="PANTHER" id="PTHR42855">
    <property type="entry name" value="ABC TRANSPORTER ATP-BINDING SUBUNIT"/>
    <property type="match status" value="1"/>
</dbReference>
<sequence length="348" mass="37645">MAHLLGAQSIGLDFGTGTVLDGVTVGLEDGDRIGIVGSNGAGKSSLMAILAGRLAPHSGQVTTTRGTRVGVLDQSDHVDESLSVLEAIVGDADTHEWASDPRIRDIMSGLVPDLPADAKVGTLSGGQQRRVALAAVLTGDYDVVFLDEPTNHLDVEGVAWLADHLNRRWARGRGALAVVTHDRWFLDAVTERTWEVHDGIVDMYEGGYAAYVLQRVERDRIAAATETKRQNLMRKEPRMAAPRRPCPHLQAQVPHRRRQRPHRGCAPHPRLRPGSTAWPRHVSARTWSSWCAARSRTPPPKAARARSCTRSTGTSDPANAWGCSARTGQASPRCCGSSPETRNPRAAA</sequence>
<dbReference type="InterPro" id="IPR017871">
    <property type="entry name" value="ABC_transporter-like_CS"/>
</dbReference>
<comment type="caution">
    <text evidence="5">The sequence shown here is derived from an EMBL/GenBank/DDBJ whole genome shotgun (WGS) entry which is preliminary data.</text>
</comment>
<feature type="region of interest" description="Disordered" evidence="3">
    <location>
        <begin position="251"/>
        <end position="277"/>
    </location>
</feature>
<evidence type="ECO:0000313" key="5">
    <source>
        <dbReference type="EMBL" id="GMA36308.1"/>
    </source>
</evidence>